<evidence type="ECO:0000256" key="1">
    <source>
        <dbReference type="SAM" id="SignalP"/>
    </source>
</evidence>
<proteinExistence type="predicted"/>
<dbReference type="OrthoDB" id="1376472at2"/>
<feature type="signal peptide" evidence="1">
    <location>
        <begin position="1"/>
        <end position="19"/>
    </location>
</feature>
<comment type="caution">
    <text evidence="3">The sequence shown here is derived from an EMBL/GenBank/DDBJ whole genome shotgun (WGS) entry which is preliminary data.</text>
</comment>
<accession>A0A0A2N360</accession>
<keyword evidence="1" id="KW-0732">Signal</keyword>
<evidence type="ECO:0000313" key="3">
    <source>
        <dbReference type="EMBL" id="KGO94895.1"/>
    </source>
</evidence>
<reference evidence="3 4" key="1">
    <citation type="submission" date="2013-09" db="EMBL/GenBank/DDBJ databases">
        <authorList>
            <person name="Zeng Z."/>
            <person name="Chen C."/>
        </authorList>
    </citation>
    <scope>NUCLEOTIDE SEQUENCE [LARGE SCALE GENOMIC DNA]</scope>
    <source>
        <strain evidence="3 4">WB 4.1-42</strain>
    </source>
</reference>
<dbReference type="EMBL" id="JRLY01000001">
    <property type="protein sequence ID" value="KGO94895.1"/>
    <property type="molecule type" value="Genomic_DNA"/>
</dbReference>
<sequence>MKNLLSILILFYFTSTAYSQTANDIVGNWQFSAIAESAKLDDSKKATVSSLLQGLTFNFTSDNKFTASILGIAENGTWLLKGKSIELQNDKGSGYTIEILDYKKDLITLKLKSMQFVMARAGSQAALPVAPTNKAVGYVSATKAQVSKKWFLTSKTAPDNLTQKQKDALGELLSGSYTQLKVNGTYTVEISGITETGTWKLAENNTAIITRKGTDSKLWHIVKIAPTQLVLVLGNTDEEWTFSTEE</sequence>
<organism evidence="3 4">
    <name type="scientific">Flavobacterium subsaxonicum WB 4.1-42 = DSM 21790</name>
    <dbReference type="NCBI Taxonomy" id="1121898"/>
    <lineage>
        <taxon>Bacteria</taxon>
        <taxon>Pseudomonadati</taxon>
        <taxon>Bacteroidota</taxon>
        <taxon>Flavobacteriia</taxon>
        <taxon>Flavobacteriales</taxon>
        <taxon>Flavobacteriaceae</taxon>
        <taxon>Flavobacterium</taxon>
    </lineage>
</organism>
<gene>
    <name evidence="3" type="ORF">Q766_01915</name>
</gene>
<keyword evidence="4" id="KW-1185">Reference proteome</keyword>
<dbReference type="InterPro" id="IPR024311">
    <property type="entry name" value="Lipocalin-like"/>
</dbReference>
<dbReference type="RefSeq" id="WP_026992275.1">
    <property type="nucleotide sequence ID" value="NZ_JRLY01000001.1"/>
</dbReference>
<dbReference type="STRING" id="1121898.GCA_000422725_00857"/>
<evidence type="ECO:0000259" key="2">
    <source>
        <dbReference type="Pfam" id="PF13648"/>
    </source>
</evidence>
<feature type="domain" description="Lipocalin-like" evidence="2">
    <location>
        <begin position="25"/>
        <end position="103"/>
    </location>
</feature>
<dbReference type="Pfam" id="PF13648">
    <property type="entry name" value="Lipocalin_4"/>
    <property type="match status" value="1"/>
</dbReference>
<evidence type="ECO:0000313" key="4">
    <source>
        <dbReference type="Proteomes" id="UP000030111"/>
    </source>
</evidence>
<feature type="chain" id="PRO_5002003987" description="Lipocalin-like domain-containing protein" evidence="1">
    <location>
        <begin position="20"/>
        <end position="246"/>
    </location>
</feature>
<protein>
    <recommendedName>
        <fullName evidence="2">Lipocalin-like domain-containing protein</fullName>
    </recommendedName>
</protein>
<dbReference type="AlphaFoldDB" id="A0A0A2N360"/>
<dbReference type="Proteomes" id="UP000030111">
    <property type="component" value="Unassembled WGS sequence"/>
</dbReference>
<name>A0A0A2N360_9FLAO</name>